<dbReference type="EMBL" id="CADCXU010019223">
    <property type="protein sequence ID" value="CAB0007689.1"/>
    <property type="molecule type" value="Genomic_DNA"/>
</dbReference>
<feature type="non-terminal residue" evidence="1">
    <location>
        <position position="66"/>
    </location>
</feature>
<keyword evidence="2" id="KW-1185">Reference proteome</keyword>
<protein>
    <submittedName>
        <fullName evidence="1">Uncharacterized protein</fullName>
    </submittedName>
</protein>
<dbReference type="Proteomes" id="UP000479000">
    <property type="component" value="Unassembled WGS sequence"/>
</dbReference>
<reference evidence="1 2" key="1">
    <citation type="submission" date="2020-02" db="EMBL/GenBank/DDBJ databases">
        <authorList>
            <person name="Ferguson B K."/>
        </authorList>
    </citation>
    <scope>NUCLEOTIDE SEQUENCE [LARGE SCALE GENOMIC DNA]</scope>
</reference>
<sequence>MRKIIRIFTFTSCRFCVARIGRKRLGSAKILESSGGLRNGKARIRATCCRTVSSASFLAYAIALQA</sequence>
<organism evidence="1 2">
    <name type="scientific">Nesidiocoris tenuis</name>
    <dbReference type="NCBI Taxonomy" id="355587"/>
    <lineage>
        <taxon>Eukaryota</taxon>
        <taxon>Metazoa</taxon>
        <taxon>Ecdysozoa</taxon>
        <taxon>Arthropoda</taxon>
        <taxon>Hexapoda</taxon>
        <taxon>Insecta</taxon>
        <taxon>Pterygota</taxon>
        <taxon>Neoptera</taxon>
        <taxon>Paraneoptera</taxon>
        <taxon>Hemiptera</taxon>
        <taxon>Heteroptera</taxon>
        <taxon>Panheteroptera</taxon>
        <taxon>Cimicomorpha</taxon>
        <taxon>Miridae</taxon>
        <taxon>Dicyphina</taxon>
        <taxon>Nesidiocoris</taxon>
    </lineage>
</organism>
<gene>
    <name evidence="1" type="ORF">NTEN_LOCUS12956</name>
</gene>
<proteinExistence type="predicted"/>
<name>A0A6H5H235_9HEMI</name>
<evidence type="ECO:0000313" key="1">
    <source>
        <dbReference type="EMBL" id="CAB0007689.1"/>
    </source>
</evidence>
<accession>A0A6H5H235</accession>
<evidence type="ECO:0000313" key="2">
    <source>
        <dbReference type="Proteomes" id="UP000479000"/>
    </source>
</evidence>
<dbReference type="AlphaFoldDB" id="A0A6H5H235"/>